<evidence type="ECO:0000256" key="2">
    <source>
        <dbReference type="ARBA" id="ARBA00023204"/>
    </source>
</evidence>
<feature type="compositionally biased region" description="Basic residues" evidence="3">
    <location>
        <begin position="1"/>
        <end position="17"/>
    </location>
</feature>
<proteinExistence type="predicted"/>
<dbReference type="InterPro" id="IPR023323">
    <property type="entry name" value="Tex-like_dom_sf"/>
</dbReference>
<keyword evidence="2" id="KW-0234">DNA repair</keyword>
<evidence type="ECO:0000313" key="5">
    <source>
        <dbReference type="EMBL" id="WAR19308.1"/>
    </source>
</evidence>
<organism evidence="5 6">
    <name type="scientific">Mya arenaria</name>
    <name type="common">Soft-shell clam</name>
    <dbReference type="NCBI Taxonomy" id="6604"/>
    <lineage>
        <taxon>Eukaryota</taxon>
        <taxon>Metazoa</taxon>
        <taxon>Spiralia</taxon>
        <taxon>Lophotrochozoa</taxon>
        <taxon>Mollusca</taxon>
        <taxon>Bivalvia</taxon>
        <taxon>Autobranchia</taxon>
        <taxon>Heteroconchia</taxon>
        <taxon>Euheterodonta</taxon>
        <taxon>Imparidentia</taxon>
        <taxon>Neoheterodontei</taxon>
        <taxon>Myida</taxon>
        <taxon>Myoidea</taxon>
        <taxon>Myidae</taxon>
        <taxon>Mya</taxon>
    </lineage>
</organism>
<keyword evidence="1" id="KW-0227">DNA damage</keyword>
<keyword evidence="6" id="KW-1185">Reference proteome</keyword>
<dbReference type="PANTHER" id="PTHR10724">
    <property type="entry name" value="30S RIBOSOMAL PROTEIN S1"/>
    <property type="match status" value="1"/>
</dbReference>
<dbReference type="SUPFAM" id="SSF50249">
    <property type="entry name" value="Nucleic acid-binding proteins"/>
    <property type="match status" value="1"/>
</dbReference>
<feature type="region of interest" description="Disordered" evidence="3">
    <location>
        <begin position="258"/>
        <end position="285"/>
    </location>
</feature>
<dbReference type="EMBL" id="CP111022">
    <property type="protein sequence ID" value="WAR19308.1"/>
    <property type="molecule type" value="Genomic_DNA"/>
</dbReference>
<dbReference type="PROSITE" id="PS50126">
    <property type="entry name" value="S1"/>
    <property type="match status" value="1"/>
</dbReference>
<feature type="compositionally biased region" description="Polar residues" evidence="3">
    <location>
        <begin position="272"/>
        <end position="285"/>
    </location>
</feature>
<dbReference type="InterPro" id="IPR032639">
    <property type="entry name" value="Tex_YqgF"/>
</dbReference>
<dbReference type="InterPro" id="IPR012337">
    <property type="entry name" value="RNaseH-like_sf"/>
</dbReference>
<dbReference type="InterPro" id="IPR010994">
    <property type="entry name" value="RuvA_2-like"/>
</dbReference>
<dbReference type="InterPro" id="IPR003583">
    <property type="entry name" value="Hlx-hairpin-Hlx_DNA-bd_motif"/>
</dbReference>
<feature type="compositionally biased region" description="Basic residues" evidence="3">
    <location>
        <begin position="522"/>
        <end position="531"/>
    </location>
</feature>
<name>A0ABY7FAW0_MYAAR</name>
<sequence>MEGKSVKKKPVSRKRSVKKEQDDDESPVPSKKLKTEIKKEDGGMPHVSEQESLDIKGRKAPLKSKVKTEGFSVSWNEESVISNRLDVPVWATTNVVKLLDEGCTIPFIARYRKEQTGGMEANKLRDTLTLLEDLRAVENKVKSVKQSIEEKGKLTKDLETALSNSQTLQEVETLYAPFKPGNKGTLAERARALGLQPLALKYISGRGWKTEADAFIKKDTKGLQDQKEILEGVKHIIADIVHKDPKVMETVRNAWMAKSGSTAVKTRERDQTPSPAQNLSPHTNMSSTLTFRRLPRMFNLIRSNLTKQAEKSSIEVFAKNLKNLLLQSPLKGHAILAIDPGFSQGCKVAVISQTGYLIVSESGASIYSVSDIAQKEMPELDPSLRGAVSIGRRLQDPLAELVKVDPKHIGVGQYQHDMPQNQLKVSLDSTVEECVSFVGVDLNTCSECLLSRVSGLSAARAKKVLEWREKFGPFICREQLMSVKGLGAKTYEQAAGFVRIHTLNPEVYRGTTKNSDAEEKRGKKTKGKRKAKFDKPLFKKSKTDISKLKMNDQVSGKVSNVTHFGAFVDIGVGNSGLVHTSQMFVKDKYGQRSRHSLQIGEMIQATIVKLDLSKGHIGLKLVSGVGPEVEPEFRSIREETVHQQELVGRSLPRTVRHRARKR</sequence>
<evidence type="ECO:0000256" key="1">
    <source>
        <dbReference type="ARBA" id="ARBA00022763"/>
    </source>
</evidence>
<reference evidence="5" key="1">
    <citation type="submission" date="2022-11" db="EMBL/GenBank/DDBJ databases">
        <title>Centuries of genome instability and evolution in soft-shell clam transmissible cancer (bioRxiv).</title>
        <authorList>
            <person name="Hart S.F.M."/>
            <person name="Yonemitsu M.A."/>
            <person name="Giersch R.M."/>
            <person name="Beal B.F."/>
            <person name="Arriagada G."/>
            <person name="Davis B.W."/>
            <person name="Ostrander E.A."/>
            <person name="Goff S.P."/>
            <person name="Metzger M.J."/>
        </authorList>
    </citation>
    <scope>NUCLEOTIDE SEQUENCE</scope>
    <source>
        <strain evidence="5">MELC-2E11</strain>
        <tissue evidence="5">Siphon/mantle</tissue>
    </source>
</reference>
<dbReference type="SUPFAM" id="SSF47781">
    <property type="entry name" value="RuvA domain 2-like"/>
    <property type="match status" value="1"/>
</dbReference>
<feature type="compositionally biased region" description="Basic and acidic residues" evidence="3">
    <location>
        <begin position="33"/>
        <end position="43"/>
    </location>
</feature>
<dbReference type="SMART" id="SM00278">
    <property type="entry name" value="HhH1"/>
    <property type="match status" value="2"/>
</dbReference>
<dbReference type="SMART" id="SM00316">
    <property type="entry name" value="S1"/>
    <property type="match status" value="1"/>
</dbReference>
<dbReference type="PANTHER" id="PTHR10724:SF10">
    <property type="entry name" value="S1 RNA-BINDING DOMAIN-CONTAINING PROTEIN 1"/>
    <property type="match status" value="1"/>
</dbReference>
<dbReference type="Pfam" id="PF16921">
    <property type="entry name" value="Tex_YqgF"/>
    <property type="match status" value="1"/>
</dbReference>
<dbReference type="InterPro" id="IPR018974">
    <property type="entry name" value="Tex-like_N"/>
</dbReference>
<dbReference type="Gene3D" id="2.40.50.140">
    <property type="entry name" value="Nucleic acid-binding proteins"/>
    <property type="match status" value="1"/>
</dbReference>
<accession>A0ABY7FAW0</accession>
<dbReference type="InterPro" id="IPR012340">
    <property type="entry name" value="NA-bd_OB-fold"/>
</dbReference>
<feature type="region of interest" description="Disordered" evidence="3">
    <location>
        <begin position="511"/>
        <end position="531"/>
    </location>
</feature>
<dbReference type="SUPFAM" id="SSF53098">
    <property type="entry name" value="Ribonuclease H-like"/>
    <property type="match status" value="1"/>
</dbReference>
<dbReference type="Gene3D" id="1.10.150.310">
    <property type="entry name" value="Tex RuvX-like domain-like"/>
    <property type="match status" value="1"/>
</dbReference>
<dbReference type="Gene3D" id="1.10.3500.10">
    <property type="entry name" value="Tex N-terminal region-like"/>
    <property type="match status" value="3"/>
</dbReference>
<gene>
    <name evidence="5" type="ORF">MAR_001146</name>
</gene>
<dbReference type="InterPro" id="IPR003029">
    <property type="entry name" value="S1_domain"/>
</dbReference>
<evidence type="ECO:0000313" key="6">
    <source>
        <dbReference type="Proteomes" id="UP001164746"/>
    </source>
</evidence>
<dbReference type="Pfam" id="PF09371">
    <property type="entry name" value="Tex_N"/>
    <property type="match status" value="1"/>
</dbReference>
<feature type="domain" description="S1 motif" evidence="4">
    <location>
        <begin position="551"/>
        <end position="622"/>
    </location>
</feature>
<dbReference type="InterPro" id="IPR050437">
    <property type="entry name" value="Ribos_protein_bS1-like"/>
</dbReference>
<protein>
    <submittedName>
        <fullName evidence="5">SRBD1-like protein</fullName>
    </submittedName>
</protein>
<dbReference type="Pfam" id="PF00575">
    <property type="entry name" value="S1"/>
    <property type="match status" value="1"/>
</dbReference>
<dbReference type="Proteomes" id="UP001164746">
    <property type="component" value="Chromosome 11"/>
</dbReference>
<dbReference type="Gene3D" id="1.10.10.650">
    <property type="entry name" value="RuvA domain 2-like"/>
    <property type="match status" value="1"/>
</dbReference>
<dbReference type="SUPFAM" id="SSF158832">
    <property type="entry name" value="Tex N-terminal region-like"/>
    <property type="match status" value="1"/>
</dbReference>
<evidence type="ECO:0000256" key="3">
    <source>
        <dbReference type="SAM" id="MobiDB-lite"/>
    </source>
</evidence>
<dbReference type="Pfam" id="PF12836">
    <property type="entry name" value="HHH_3"/>
    <property type="match status" value="1"/>
</dbReference>
<evidence type="ECO:0000259" key="4">
    <source>
        <dbReference type="PROSITE" id="PS50126"/>
    </source>
</evidence>
<dbReference type="InterPro" id="IPR023319">
    <property type="entry name" value="Tex-like_HTH_dom_sf"/>
</dbReference>
<feature type="region of interest" description="Disordered" evidence="3">
    <location>
        <begin position="1"/>
        <end position="58"/>
    </location>
</feature>